<dbReference type="EMBL" id="JOJP01000001">
    <property type="protein sequence ID" value="KEI69874.1"/>
    <property type="molecule type" value="Genomic_DNA"/>
</dbReference>
<sequence length="542" mass="61898">MPEVGGTSSSVVGKILSKFEEDILDHIDTYPRWSAIDGRCYFVDGLSMEGRRKFIPECILEDFKCLDKFSIRAFDCHSSKELIHNSKHFFDRKFKTIGPEDSITLQNDDKCEAFIVGGDSKNNSAELFVAVNDRDQMVAGKKMILTNSSKKSVLPFAKEKGVSFESRLKGKNIWLKPSESVLLEFEIERDRRVWKEVGKSISHNVFFDANPLARQSGPVLQYVENGKSQGVNYEFDGELFLPLNVINRLLQSRVDASNGSFSRFAFTSSDAEIKEFLEVAKTELKEREASVAKKEFMLRCIVYEHLPEHHTLAVAFYIKADKVYCYIHETLGCKSNLGRKIRSKLLQTIQSCFSGYSIICLIPKEAMQKDFSVCGVFAIKFIKYICKNPEEWISLMEEQGVPEKQLETRPIQVEMLPADLLKMCQDEKLASQKQKSYPVVGKKRGARTLEQYWAAYSGRNQRGSKSCAALVKLCKYYSEYIDLKKKAEKRKVKAAGCTQTFVSRTSEKRSLREYDNSLYQPGPKKEKIRDALTGRTIYVEKS</sequence>
<dbReference type="Proteomes" id="UP000027997">
    <property type="component" value="Unassembled WGS sequence"/>
</dbReference>
<evidence type="ECO:0000313" key="1">
    <source>
        <dbReference type="EMBL" id="KEI69874.1"/>
    </source>
</evidence>
<gene>
    <name evidence="1" type="ORF">GV64_03160</name>
</gene>
<name>A0A081K6U8_9GAMM</name>
<organism evidence="1 2">
    <name type="scientific">Endozoicomonas elysicola</name>
    <dbReference type="NCBI Taxonomy" id="305900"/>
    <lineage>
        <taxon>Bacteria</taxon>
        <taxon>Pseudomonadati</taxon>
        <taxon>Pseudomonadota</taxon>
        <taxon>Gammaproteobacteria</taxon>
        <taxon>Oceanospirillales</taxon>
        <taxon>Endozoicomonadaceae</taxon>
        <taxon>Endozoicomonas</taxon>
    </lineage>
</organism>
<protein>
    <submittedName>
        <fullName evidence="1">Uncharacterized protein</fullName>
    </submittedName>
</protein>
<reference evidence="1 2" key="1">
    <citation type="submission" date="2014-06" db="EMBL/GenBank/DDBJ databases">
        <title>Whole Genome Sequences of Three Symbiotic Endozoicomonas Bacteria.</title>
        <authorList>
            <person name="Neave M.J."/>
            <person name="Apprill A."/>
            <person name="Voolstra C.R."/>
        </authorList>
    </citation>
    <scope>NUCLEOTIDE SEQUENCE [LARGE SCALE GENOMIC DNA]</scope>
    <source>
        <strain evidence="1 2">DSM 22380</strain>
    </source>
</reference>
<dbReference type="RefSeq" id="WP_020584642.1">
    <property type="nucleotide sequence ID" value="NZ_JOJP01000001.1"/>
</dbReference>
<keyword evidence="2" id="KW-1185">Reference proteome</keyword>
<accession>A0A081K6U8</accession>
<dbReference type="AlphaFoldDB" id="A0A081K6U8"/>
<proteinExistence type="predicted"/>
<comment type="caution">
    <text evidence="1">The sequence shown here is derived from an EMBL/GenBank/DDBJ whole genome shotgun (WGS) entry which is preliminary data.</text>
</comment>
<evidence type="ECO:0000313" key="2">
    <source>
        <dbReference type="Proteomes" id="UP000027997"/>
    </source>
</evidence>